<proteinExistence type="predicted"/>
<evidence type="ECO:0000313" key="2">
    <source>
        <dbReference type="Proteomes" id="UP000290407"/>
    </source>
</evidence>
<dbReference type="AlphaFoldDB" id="A0A4Q2UFY9"/>
<dbReference type="PANTHER" id="PTHR42194">
    <property type="entry name" value="UPF0276 PROTEIN HI_1600"/>
    <property type="match status" value="1"/>
</dbReference>
<organism evidence="1 2">
    <name type="scientific">Spirosoma sordidisoli</name>
    <dbReference type="NCBI Taxonomy" id="2502893"/>
    <lineage>
        <taxon>Bacteria</taxon>
        <taxon>Pseudomonadati</taxon>
        <taxon>Bacteroidota</taxon>
        <taxon>Cytophagia</taxon>
        <taxon>Cytophagales</taxon>
        <taxon>Cytophagaceae</taxon>
        <taxon>Spirosoma</taxon>
    </lineage>
</organism>
<dbReference type="RefSeq" id="WP_129606978.1">
    <property type="nucleotide sequence ID" value="NZ_SBLB01000017.1"/>
</dbReference>
<dbReference type="PANTHER" id="PTHR42194:SF1">
    <property type="entry name" value="UPF0276 PROTEIN HI_1600"/>
    <property type="match status" value="1"/>
</dbReference>
<reference evidence="1 2" key="1">
    <citation type="submission" date="2019-01" db="EMBL/GenBank/DDBJ databases">
        <title>Spirosoma flava sp. nov., a propanil-degrading bacterium isolated from herbicide-contaminated soil.</title>
        <authorList>
            <person name="Zhang L."/>
            <person name="Jiang J.-D."/>
        </authorList>
    </citation>
    <scope>NUCLEOTIDE SEQUENCE [LARGE SCALE GENOMIC DNA]</scope>
    <source>
        <strain evidence="1 2">TY50</strain>
    </source>
</reference>
<accession>A0A4Q2UFY9</accession>
<name>A0A4Q2UFY9_9BACT</name>
<comment type="caution">
    <text evidence="1">The sequence shown here is derived from an EMBL/GenBank/DDBJ whole genome shotgun (WGS) entry which is preliminary data.</text>
</comment>
<sequence>MTDIRSSVACNLDSHILRAALPLFADEKVGAIEWSFDALVNPRSMPDWFAELLRTYSGAGRLLGHGVFYSLFSGRWTGAQQQWLDQLKSLSRTYRFDHVTEHFGFMTGADFHKGAPMSIPFTESTLAIGRDRLLRLQDACHCPVGLENLAFAYTVDEVDRHGAFLNQLIEPVNGFIILDLHNLYCQSRNFGVDPDGLLSLYPLYRVREIHLSGGSWAPSAVEPGRTIRRDTHDDAVPADVFRLLKQAIDLCPNLRYVVLEQLGAGLQTDGQQSQFQQDFLWMDHIVQAANQIRNPLINHSFLPRRFHVPDPSPLEDPLLYAQQLELSDILETSVSYAQAQQRLAGSGLARSDWAVETWQPAMLETALAIAQKWKNGFD</sequence>
<dbReference type="InterPro" id="IPR007801">
    <property type="entry name" value="MbnB/TglH/ChrH"/>
</dbReference>
<dbReference type="Pfam" id="PF05114">
    <property type="entry name" value="MbnB_TglH_ChrH"/>
    <property type="match status" value="1"/>
</dbReference>
<dbReference type="Gene3D" id="3.20.20.150">
    <property type="entry name" value="Divalent-metal-dependent TIM barrel enzymes"/>
    <property type="match status" value="1"/>
</dbReference>
<dbReference type="EMBL" id="SBLB01000017">
    <property type="protein sequence ID" value="RYC66285.1"/>
    <property type="molecule type" value="Genomic_DNA"/>
</dbReference>
<evidence type="ECO:0000313" key="1">
    <source>
        <dbReference type="EMBL" id="RYC66285.1"/>
    </source>
</evidence>
<protein>
    <submittedName>
        <fullName evidence="1">DUF692 family protein</fullName>
    </submittedName>
</protein>
<dbReference type="Proteomes" id="UP000290407">
    <property type="component" value="Unassembled WGS sequence"/>
</dbReference>
<gene>
    <name evidence="1" type="ORF">EQG79_30420</name>
</gene>
<keyword evidence="2" id="KW-1185">Reference proteome</keyword>